<name>A0AAN7PNJ0_MYCAM</name>
<organism evidence="1 2">
    <name type="scientific">Mycteria americana</name>
    <name type="common">Wood stork</name>
    <dbReference type="NCBI Taxonomy" id="33587"/>
    <lineage>
        <taxon>Eukaryota</taxon>
        <taxon>Metazoa</taxon>
        <taxon>Chordata</taxon>
        <taxon>Craniata</taxon>
        <taxon>Vertebrata</taxon>
        <taxon>Euteleostomi</taxon>
        <taxon>Archelosauria</taxon>
        <taxon>Archosauria</taxon>
        <taxon>Dinosauria</taxon>
        <taxon>Saurischia</taxon>
        <taxon>Theropoda</taxon>
        <taxon>Coelurosauria</taxon>
        <taxon>Aves</taxon>
        <taxon>Neognathae</taxon>
        <taxon>Neoaves</taxon>
        <taxon>Aequornithes</taxon>
        <taxon>Ciconiiformes</taxon>
        <taxon>Ciconiidae</taxon>
        <taxon>Mycteria</taxon>
    </lineage>
</organism>
<sequence length="148" mass="16542">MLKCKKEAYKKSKDGQGCDQWHEVQLEASGVPQESIPWPALFNLFINDLDNGTECTFSSFADDARDRLAGSSSAEINLGVLVDRLNTSQQCALAANKANSILGHIRKTVASRSKEVILPFYSALVRPQRECCVQFWVLQHKKDVDILE</sequence>
<dbReference type="AlphaFoldDB" id="A0AAN7PNJ0"/>
<comment type="caution">
    <text evidence="1">The sequence shown here is derived from an EMBL/GenBank/DDBJ whole genome shotgun (WGS) entry which is preliminary data.</text>
</comment>
<proteinExistence type="predicted"/>
<gene>
    <name evidence="1" type="ORF">QYF61_003940</name>
</gene>
<accession>A0AAN7PNJ0</accession>
<evidence type="ECO:0008006" key="3">
    <source>
        <dbReference type="Google" id="ProtNLM"/>
    </source>
</evidence>
<evidence type="ECO:0000313" key="1">
    <source>
        <dbReference type="EMBL" id="KAK4826041.1"/>
    </source>
</evidence>
<keyword evidence="2" id="KW-1185">Reference proteome</keyword>
<protein>
    <recommendedName>
        <fullName evidence="3">Reverse transcriptase domain-containing protein</fullName>
    </recommendedName>
</protein>
<evidence type="ECO:0000313" key="2">
    <source>
        <dbReference type="Proteomes" id="UP001333110"/>
    </source>
</evidence>
<dbReference type="Proteomes" id="UP001333110">
    <property type="component" value="Unassembled WGS sequence"/>
</dbReference>
<dbReference type="EMBL" id="JAUNZN010000002">
    <property type="protein sequence ID" value="KAK4826041.1"/>
    <property type="molecule type" value="Genomic_DNA"/>
</dbReference>
<reference evidence="1 2" key="1">
    <citation type="journal article" date="2023" name="J. Hered.">
        <title>Chromosome-level genome of the wood stork (Mycteria americana) provides insight into avian chromosome evolution.</title>
        <authorList>
            <person name="Flamio R. Jr."/>
            <person name="Ramstad K.M."/>
        </authorList>
    </citation>
    <scope>NUCLEOTIDE SEQUENCE [LARGE SCALE GENOMIC DNA]</scope>
    <source>
        <strain evidence="1">JAX WOST 10</strain>
    </source>
</reference>
<dbReference type="PANTHER" id="PTHR33332">
    <property type="entry name" value="REVERSE TRANSCRIPTASE DOMAIN-CONTAINING PROTEIN"/>
    <property type="match status" value="1"/>
</dbReference>